<keyword evidence="2" id="KW-1185">Reference proteome</keyword>
<protein>
    <submittedName>
        <fullName evidence="1">Uncharacterized protein</fullName>
    </submittedName>
</protein>
<feature type="non-terminal residue" evidence="1">
    <location>
        <position position="1"/>
    </location>
</feature>
<evidence type="ECO:0000313" key="2">
    <source>
        <dbReference type="Proteomes" id="UP001215280"/>
    </source>
</evidence>
<feature type="non-terminal residue" evidence="1">
    <location>
        <position position="192"/>
    </location>
</feature>
<name>A0AAD7INH6_9AGAR</name>
<evidence type="ECO:0000313" key="1">
    <source>
        <dbReference type="EMBL" id="KAJ7745834.1"/>
    </source>
</evidence>
<gene>
    <name evidence="1" type="ORF">DFH07DRAFT_977183</name>
</gene>
<sequence length="192" mass="21925">LKPHVTGEVFIRLMDFPYMKTEEDVAKFTEWISRLQIKKVQYCWKHKLQYSWIIPSLIKSRSRITPSDWDITDATTNLNEGQHHWTNQQTGVQLTLLESIESARKVDFKTAREVKDSLETGILDNNSNNLTHRMNRKIQRNSNAAAKTRTSGEQDSAAAQAQSNVDEAMAAKKLSAQHLKDMQELLSATKPA</sequence>
<accession>A0AAD7INH6</accession>
<dbReference type="Proteomes" id="UP001215280">
    <property type="component" value="Unassembled WGS sequence"/>
</dbReference>
<comment type="caution">
    <text evidence="1">The sequence shown here is derived from an EMBL/GenBank/DDBJ whole genome shotgun (WGS) entry which is preliminary data.</text>
</comment>
<dbReference type="AlphaFoldDB" id="A0AAD7INH6"/>
<reference evidence="1" key="1">
    <citation type="submission" date="2023-03" db="EMBL/GenBank/DDBJ databases">
        <title>Massive genome expansion in bonnet fungi (Mycena s.s.) driven by repeated elements and novel gene families across ecological guilds.</title>
        <authorList>
            <consortium name="Lawrence Berkeley National Laboratory"/>
            <person name="Harder C.B."/>
            <person name="Miyauchi S."/>
            <person name="Viragh M."/>
            <person name="Kuo A."/>
            <person name="Thoen E."/>
            <person name="Andreopoulos B."/>
            <person name="Lu D."/>
            <person name="Skrede I."/>
            <person name="Drula E."/>
            <person name="Henrissat B."/>
            <person name="Morin E."/>
            <person name="Kohler A."/>
            <person name="Barry K."/>
            <person name="LaButti K."/>
            <person name="Morin E."/>
            <person name="Salamov A."/>
            <person name="Lipzen A."/>
            <person name="Mereny Z."/>
            <person name="Hegedus B."/>
            <person name="Baldrian P."/>
            <person name="Stursova M."/>
            <person name="Weitz H."/>
            <person name="Taylor A."/>
            <person name="Grigoriev I.V."/>
            <person name="Nagy L.G."/>
            <person name="Martin F."/>
            <person name="Kauserud H."/>
        </authorList>
    </citation>
    <scope>NUCLEOTIDE SEQUENCE</scope>
    <source>
        <strain evidence="1">CBHHK188m</strain>
    </source>
</reference>
<organism evidence="1 2">
    <name type="scientific">Mycena maculata</name>
    <dbReference type="NCBI Taxonomy" id="230809"/>
    <lineage>
        <taxon>Eukaryota</taxon>
        <taxon>Fungi</taxon>
        <taxon>Dikarya</taxon>
        <taxon>Basidiomycota</taxon>
        <taxon>Agaricomycotina</taxon>
        <taxon>Agaricomycetes</taxon>
        <taxon>Agaricomycetidae</taxon>
        <taxon>Agaricales</taxon>
        <taxon>Marasmiineae</taxon>
        <taxon>Mycenaceae</taxon>
        <taxon>Mycena</taxon>
    </lineage>
</organism>
<dbReference type="EMBL" id="JARJLG010000101">
    <property type="protein sequence ID" value="KAJ7745834.1"/>
    <property type="molecule type" value="Genomic_DNA"/>
</dbReference>
<proteinExistence type="predicted"/>